<keyword evidence="8" id="KW-0687">Ribonucleoprotein</keyword>
<dbReference type="InterPro" id="IPR035979">
    <property type="entry name" value="RBD_domain_sf"/>
</dbReference>
<feature type="region of interest" description="Disordered" evidence="6">
    <location>
        <begin position="163"/>
        <end position="213"/>
    </location>
</feature>
<feature type="domain" description="RRM" evidence="7">
    <location>
        <begin position="101"/>
        <end position="178"/>
    </location>
</feature>
<evidence type="ECO:0000313" key="8">
    <source>
        <dbReference type="EMBL" id="CAB3253735.1"/>
    </source>
</evidence>
<comment type="subcellular location">
    <subcellularLocation>
        <location evidence="1">Cytoplasm</location>
    </subcellularLocation>
</comment>
<dbReference type="SUPFAM" id="SSF54928">
    <property type="entry name" value="RNA-binding domain, RBD"/>
    <property type="match status" value="2"/>
</dbReference>
<reference evidence="8" key="1">
    <citation type="submission" date="2020-04" db="EMBL/GenBank/DDBJ databases">
        <authorList>
            <person name="Neveu A P."/>
        </authorList>
    </citation>
    <scope>NUCLEOTIDE SEQUENCE</scope>
    <source>
        <tissue evidence="8">Whole embryo</tissue>
    </source>
</reference>
<dbReference type="Pfam" id="PF00076">
    <property type="entry name" value="RRM_1"/>
    <property type="match status" value="2"/>
</dbReference>
<dbReference type="GO" id="GO:0005737">
    <property type="term" value="C:cytoplasm"/>
    <property type="evidence" value="ECO:0007669"/>
    <property type="project" value="UniProtKB-SubCell"/>
</dbReference>
<accession>A0A6F9DF96</accession>
<dbReference type="GO" id="GO:0006417">
    <property type="term" value="P:regulation of translation"/>
    <property type="evidence" value="ECO:0007669"/>
    <property type="project" value="TreeGrafter"/>
</dbReference>
<keyword evidence="3" id="KW-0677">Repeat</keyword>
<dbReference type="PROSITE" id="PS50102">
    <property type="entry name" value="RRM"/>
    <property type="match status" value="2"/>
</dbReference>
<evidence type="ECO:0000256" key="2">
    <source>
        <dbReference type="ARBA" id="ARBA00022490"/>
    </source>
</evidence>
<feature type="compositionally biased region" description="Low complexity" evidence="6">
    <location>
        <begin position="188"/>
        <end position="200"/>
    </location>
</feature>
<dbReference type="PANTHER" id="PTHR48032:SF18">
    <property type="entry name" value="RRM DOMAIN-CONTAINING PROTEIN"/>
    <property type="match status" value="1"/>
</dbReference>
<dbReference type="GO" id="GO:1990904">
    <property type="term" value="C:ribonucleoprotein complex"/>
    <property type="evidence" value="ECO:0007669"/>
    <property type="project" value="UniProtKB-KW"/>
</dbReference>
<feature type="compositionally biased region" description="Low complexity" evidence="6">
    <location>
        <begin position="282"/>
        <end position="314"/>
    </location>
</feature>
<keyword evidence="4 5" id="KW-0694">RNA-binding</keyword>
<protein>
    <submittedName>
        <fullName evidence="8">Heterogeneous nuclear ribonucleoproteins A2/B1-like</fullName>
    </submittedName>
</protein>
<feature type="domain" description="RRM" evidence="7">
    <location>
        <begin position="6"/>
        <end position="80"/>
    </location>
</feature>
<feature type="compositionally biased region" description="Basic and acidic residues" evidence="6">
    <location>
        <begin position="163"/>
        <end position="182"/>
    </location>
</feature>
<name>A0A6F9DF96_9ASCI</name>
<dbReference type="EMBL" id="LR785796">
    <property type="protein sequence ID" value="CAB3253735.1"/>
    <property type="molecule type" value="mRNA"/>
</dbReference>
<evidence type="ECO:0000256" key="3">
    <source>
        <dbReference type="ARBA" id="ARBA00022737"/>
    </source>
</evidence>
<dbReference type="InterPro" id="IPR000504">
    <property type="entry name" value="RRM_dom"/>
</dbReference>
<evidence type="ECO:0000259" key="7">
    <source>
        <dbReference type="PROSITE" id="PS50102"/>
    </source>
</evidence>
<dbReference type="CDD" id="cd12325">
    <property type="entry name" value="RRM1_hnRNPA_hnRNPD_like"/>
    <property type="match status" value="1"/>
</dbReference>
<dbReference type="Gene3D" id="3.30.70.330">
    <property type="match status" value="2"/>
</dbReference>
<keyword evidence="2" id="KW-0963">Cytoplasm</keyword>
<evidence type="ECO:0000256" key="5">
    <source>
        <dbReference type="PROSITE-ProRule" id="PRU00176"/>
    </source>
</evidence>
<dbReference type="InterPro" id="IPR012677">
    <property type="entry name" value="Nucleotide-bd_a/b_plait_sf"/>
</dbReference>
<organism evidence="8">
    <name type="scientific">Phallusia mammillata</name>
    <dbReference type="NCBI Taxonomy" id="59560"/>
    <lineage>
        <taxon>Eukaryota</taxon>
        <taxon>Metazoa</taxon>
        <taxon>Chordata</taxon>
        <taxon>Tunicata</taxon>
        <taxon>Ascidiacea</taxon>
        <taxon>Phlebobranchia</taxon>
        <taxon>Ascidiidae</taxon>
        <taxon>Phallusia</taxon>
    </lineage>
</organism>
<dbReference type="AlphaFoldDB" id="A0A6F9DF96"/>
<proteinExistence type="evidence at transcript level"/>
<evidence type="ECO:0000256" key="4">
    <source>
        <dbReference type="ARBA" id="ARBA00022884"/>
    </source>
</evidence>
<feature type="region of interest" description="Disordered" evidence="6">
    <location>
        <begin position="272"/>
        <end position="356"/>
    </location>
</feature>
<gene>
    <name evidence="8" type="primary">Hnrnpa2b1-002</name>
</gene>
<evidence type="ECO:0000256" key="1">
    <source>
        <dbReference type="ARBA" id="ARBA00004496"/>
    </source>
</evidence>
<dbReference type="SMART" id="SM00360">
    <property type="entry name" value="RRM"/>
    <property type="match status" value="2"/>
</dbReference>
<dbReference type="GO" id="GO:0003729">
    <property type="term" value="F:mRNA binding"/>
    <property type="evidence" value="ECO:0007669"/>
    <property type="project" value="TreeGrafter"/>
</dbReference>
<evidence type="ECO:0000256" key="6">
    <source>
        <dbReference type="SAM" id="MobiDB-lite"/>
    </source>
</evidence>
<sequence>MSDDAGKLFVGGLSWATTDDKMRDYFSQYGMVIECKVMKDKVTDNPRGFGFVKFENPDSVAAVMKARPHVLDEKQVDAKPCTPKDVQQKKKEADRLHVTTHKIFVGGLPRDISEEEVKSYFNSFGTVLEVNFAISKLDNKNKGFGFVTFSDADGAQKAISKHYHEVGGKRVEAKKAEPRDSSNRSNYNSQENNQWGNSNNYGGGQGNMGQGYNNQMQGNWNGAGGYGYGMQQPMMGPSGGYMPPNQGYGYGGYGGPGAQQAGGNMYSGYGGYGGYTQQQMPNQTGAATNQNQGQGQGNGYQQMGQYNQYGSSYGPTYGNNKSGGQGDNSNAQAPATDGGRKDNVGANKTGYHPYKR</sequence>
<dbReference type="PANTHER" id="PTHR48032">
    <property type="entry name" value="RNA-BINDING PROTEIN MUSASHI HOMOLOG RBP6"/>
    <property type="match status" value="1"/>
</dbReference>